<proteinExistence type="predicted"/>
<name>A0A653K6G2_9GAMM</name>
<organism evidence="1 2">
    <name type="scientific">Acinetobacter proteolyticus</name>
    <dbReference type="NCBI Taxonomy" id="1776741"/>
    <lineage>
        <taxon>Bacteria</taxon>
        <taxon>Pseudomonadati</taxon>
        <taxon>Pseudomonadota</taxon>
        <taxon>Gammaproteobacteria</taxon>
        <taxon>Moraxellales</taxon>
        <taxon>Moraxellaceae</taxon>
        <taxon>Acinetobacter</taxon>
    </lineage>
</organism>
<reference evidence="1 2" key="1">
    <citation type="submission" date="2019-10" db="EMBL/GenBank/DDBJ databases">
        <authorList>
            <person name="Karimi E."/>
        </authorList>
    </citation>
    <scope>NUCLEOTIDE SEQUENCE [LARGE SCALE GENOMIC DNA]</scope>
    <source>
        <strain evidence="1">Acinetobacter sp. 8BE</strain>
    </source>
</reference>
<sequence>MRSHENMKTEPAIEQAFLCPKFKESSHELELSLLSFNECDIG</sequence>
<evidence type="ECO:0000313" key="2">
    <source>
        <dbReference type="Proteomes" id="UP000430404"/>
    </source>
</evidence>
<protein>
    <submittedName>
        <fullName evidence="1">Uncharacterized protein</fullName>
    </submittedName>
</protein>
<evidence type="ECO:0000313" key="1">
    <source>
        <dbReference type="EMBL" id="VXA56000.1"/>
    </source>
</evidence>
<accession>A0A653K6G2</accession>
<gene>
    <name evidence="1" type="ORF">ACI8B_250084</name>
</gene>
<dbReference type="EMBL" id="CABWKZ010000018">
    <property type="protein sequence ID" value="VXA56000.1"/>
    <property type="molecule type" value="Genomic_DNA"/>
</dbReference>
<dbReference type="AlphaFoldDB" id="A0A653K6G2"/>
<dbReference type="Proteomes" id="UP000430404">
    <property type="component" value="Unassembled WGS sequence"/>
</dbReference>